<evidence type="ECO:0000256" key="1">
    <source>
        <dbReference type="ARBA" id="ARBA00004752"/>
    </source>
</evidence>
<dbReference type="GO" id="GO:0004180">
    <property type="term" value="F:carboxypeptidase activity"/>
    <property type="evidence" value="ECO:0007669"/>
    <property type="project" value="UniProtKB-ARBA"/>
</dbReference>
<dbReference type="Proteomes" id="UP000268844">
    <property type="component" value="Unassembled WGS sequence"/>
</dbReference>
<keyword evidence="4 7" id="KW-0133">Cell shape</keyword>
<dbReference type="PANTHER" id="PTHR36699:SF1">
    <property type="entry name" value="L,D-TRANSPEPTIDASE YAFK-RELATED"/>
    <property type="match status" value="1"/>
</dbReference>
<evidence type="ECO:0000256" key="4">
    <source>
        <dbReference type="ARBA" id="ARBA00022960"/>
    </source>
</evidence>
<dbReference type="GO" id="GO:0071555">
    <property type="term" value="P:cell wall organization"/>
    <property type="evidence" value="ECO:0007669"/>
    <property type="project" value="UniProtKB-UniRule"/>
</dbReference>
<dbReference type="GO" id="GO:0008360">
    <property type="term" value="P:regulation of cell shape"/>
    <property type="evidence" value="ECO:0007669"/>
    <property type="project" value="UniProtKB-UniRule"/>
</dbReference>
<keyword evidence="11" id="KW-1185">Reference proteome</keyword>
<feature type="active site" description="Nucleophile" evidence="7">
    <location>
        <position position="158"/>
    </location>
</feature>
<dbReference type="Pfam" id="PF03734">
    <property type="entry name" value="YkuD"/>
    <property type="match status" value="1"/>
</dbReference>
<dbReference type="InterPro" id="IPR038063">
    <property type="entry name" value="Transpep_catalytic_dom"/>
</dbReference>
<reference evidence="10 11" key="1">
    <citation type="submission" date="2018-12" db="EMBL/GenBank/DDBJ databases">
        <authorList>
            <person name="Criscuolo A."/>
        </authorList>
    </citation>
    <scope>NUCLEOTIDE SEQUENCE [LARGE SCALE GENOMIC DNA]</scope>
    <source>
        <strain evidence="10">ACIP1116281</strain>
    </source>
</reference>
<comment type="pathway">
    <text evidence="1 7">Cell wall biogenesis; peptidoglycan biosynthesis.</text>
</comment>
<dbReference type="PANTHER" id="PTHR36699">
    <property type="entry name" value="LD-TRANSPEPTIDASE"/>
    <property type="match status" value="1"/>
</dbReference>
<dbReference type="PROSITE" id="PS51257">
    <property type="entry name" value="PROKAR_LIPOPROTEIN"/>
    <property type="match status" value="1"/>
</dbReference>
<proteinExistence type="inferred from homology"/>
<dbReference type="AlphaFoldDB" id="A0A3S4CCG0"/>
<dbReference type="EMBL" id="UZWD01000025">
    <property type="protein sequence ID" value="VDS04942.1"/>
    <property type="molecule type" value="Genomic_DNA"/>
</dbReference>
<evidence type="ECO:0000259" key="9">
    <source>
        <dbReference type="PROSITE" id="PS52029"/>
    </source>
</evidence>
<keyword evidence="3" id="KW-0808">Transferase</keyword>
<accession>A0A3S4CCG0</accession>
<name>A0A3S4CCG0_9HYPH</name>
<evidence type="ECO:0000256" key="6">
    <source>
        <dbReference type="ARBA" id="ARBA00023316"/>
    </source>
</evidence>
<dbReference type="RefSeq" id="WP_126150480.1">
    <property type="nucleotide sequence ID" value="NZ_JBHTMH010000004.1"/>
</dbReference>
<feature type="active site" description="Proton donor/acceptor" evidence="7">
    <location>
        <position position="150"/>
    </location>
</feature>
<feature type="region of interest" description="Disordered" evidence="8">
    <location>
        <begin position="314"/>
        <end position="335"/>
    </location>
</feature>
<dbReference type="PROSITE" id="PS52029">
    <property type="entry name" value="LD_TPASE"/>
    <property type="match status" value="1"/>
</dbReference>
<dbReference type="GO" id="GO:0009252">
    <property type="term" value="P:peptidoglycan biosynthetic process"/>
    <property type="evidence" value="ECO:0007669"/>
    <property type="project" value="UniProtKB-KW"/>
</dbReference>
<keyword evidence="5 7" id="KW-0573">Peptidoglycan synthesis</keyword>
<dbReference type="SUPFAM" id="SSF141523">
    <property type="entry name" value="L,D-transpeptidase catalytic domain-like"/>
    <property type="match status" value="1"/>
</dbReference>
<evidence type="ECO:0000313" key="10">
    <source>
        <dbReference type="EMBL" id="VDS04942.1"/>
    </source>
</evidence>
<keyword evidence="6 7" id="KW-0961">Cell wall biogenesis/degradation</keyword>
<comment type="similarity">
    <text evidence="2">Belongs to the YkuD family.</text>
</comment>
<evidence type="ECO:0000256" key="3">
    <source>
        <dbReference type="ARBA" id="ARBA00022679"/>
    </source>
</evidence>
<evidence type="ECO:0000256" key="5">
    <source>
        <dbReference type="ARBA" id="ARBA00022984"/>
    </source>
</evidence>
<gene>
    <name evidence="10" type="ORF">DEVEQU_02083</name>
</gene>
<evidence type="ECO:0000256" key="8">
    <source>
        <dbReference type="SAM" id="MobiDB-lite"/>
    </source>
</evidence>
<dbReference type="InterPro" id="IPR005490">
    <property type="entry name" value="LD_TPept_cat_dom"/>
</dbReference>
<dbReference type="OrthoDB" id="9809748at2"/>
<evidence type="ECO:0000256" key="7">
    <source>
        <dbReference type="PROSITE-ProRule" id="PRU01373"/>
    </source>
</evidence>
<sequence length="335" mass="36256">MSSFLHRLGAFVILVWLAVGLAACAGFVKGGDNRHNQPLSSTVVAGLKAMGSSPEAPMVVRIFKEEKTLEIWKKTNSGQFKLFKAYEICAFSGDIGPKFKEGDRQSPEGFYTITPGLMHPKSNYYLAFNTGFPNKFDRAHGRTGSDLMVHGDCSSRGCYAMTDAGIAEIYALARESFKGGNSSFQLQAFPFRMSAANMARYSQNQHIGFWKDIKEGYDLFEVTKTPPVWDVCEKQYIFNPASTGPLNALGPCPATIQNAALTAKQQADENAMSSYAAAEQKKEAEAEAVKARGEAVGSFFSGIGNMFGGGGQDPNIAPVISGKTAPKPMPPLRRS</sequence>
<evidence type="ECO:0000313" key="11">
    <source>
        <dbReference type="Proteomes" id="UP000268844"/>
    </source>
</evidence>
<protein>
    <recommendedName>
        <fullName evidence="9">L,D-TPase catalytic domain-containing protein</fullName>
    </recommendedName>
</protein>
<organism evidence="10 11">
    <name type="scientific">Devosia equisanguinis</name>
    <dbReference type="NCBI Taxonomy" id="2490941"/>
    <lineage>
        <taxon>Bacteria</taxon>
        <taxon>Pseudomonadati</taxon>
        <taxon>Pseudomonadota</taxon>
        <taxon>Alphaproteobacteria</taxon>
        <taxon>Hyphomicrobiales</taxon>
        <taxon>Devosiaceae</taxon>
        <taxon>Devosia</taxon>
    </lineage>
</organism>
<evidence type="ECO:0000256" key="2">
    <source>
        <dbReference type="ARBA" id="ARBA00005992"/>
    </source>
</evidence>
<dbReference type="GO" id="GO:0016740">
    <property type="term" value="F:transferase activity"/>
    <property type="evidence" value="ECO:0007669"/>
    <property type="project" value="UniProtKB-KW"/>
</dbReference>
<feature type="domain" description="L,D-TPase catalytic" evidence="9">
    <location>
        <begin position="58"/>
        <end position="189"/>
    </location>
</feature>